<dbReference type="EMBL" id="CVQH01027860">
    <property type="protein sequence ID" value="CRK42909.1"/>
    <property type="molecule type" value="Genomic_DNA"/>
</dbReference>
<comment type="similarity">
    <text evidence="3">Belongs to the cytochrome P450 family.</text>
</comment>
<dbReference type="InterPro" id="IPR036396">
    <property type="entry name" value="Cyt_P450_sf"/>
</dbReference>
<dbReference type="GO" id="GO:0016705">
    <property type="term" value="F:oxidoreductase activity, acting on paired donors, with incorporation or reduction of molecular oxygen"/>
    <property type="evidence" value="ECO:0007669"/>
    <property type="project" value="InterPro"/>
</dbReference>
<protein>
    <recommendedName>
        <fullName evidence="6">Cytochrome P450</fullName>
    </recommendedName>
</protein>
<dbReference type="AlphaFoldDB" id="A0A0G4N944"/>
<evidence type="ECO:0008006" key="6">
    <source>
        <dbReference type="Google" id="ProtNLM"/>
    </source>
</evidence>
<dbReference type="InterPro" id="IPR017972">
    <property type="entry name" value="Cyt_P450_CS"/>
</dbReference>
<keyword evidence="3" id="KW-0503">Monooxygenase</keyword>
<dbReference type="SUPFAM" id="SSF48264">
    <property type="entry name" value="Cytochrome P450"/>
    <property type="match status" value="1"/>
</dbReference>
<dbReference type="InterPro" id="IPR001128">
    <property type="entry name" value="Cyt_P450"/>
</dbReference>
<dbReference type="Gene3D" id="1.10.630.10">
    <property type="entry name" value="Cytochrome P450"/>
    <property type="match status" value="1"/>
</dbReference>
<dbReference type="Pfam" id="PF00067">
    <property type="entry name" value="p450"/>
    <property type="match status" value="1"/>
</dbReference>
<gene>
    <name evidence="4" type="ORF">BN1708_008905</name>
</gene>
<keyword evidence="5" id="KW-1185">Reference proteome</keyword>
<proteinExistence type="inferred from homology"/>
<name>A0A0G4N944_VERLO</name>
<accession>A0A0G4N944</accession>
<evidence type="ECO:0000313" key="5">
    <source>
        <dbReference type="Proteomes" id="UP000044602"/>
    </source>
</evidence>
<dbReference type="STRING" id="100787.A0A0G4N944"/>
<keyword evidence="1 3" id="KW-0479">Metal-binding</keyword>
<keyword evidence="3" id="KW-0349">Heme</keyword>
<sequence length="84" mass="9826">MQKSFWPFGSGPRMCIGMHLAWAEMRLVAANVFSTYKTRLGEQYYTEKADGRRALRELDENINRDLLSEAPIDPIIFERVERMT</sequence>
<keyword evidence="3" id="KW-0560">Oxidoreductase</keyword>
<evidence type="ECO:0000313" key="4">
    <source>
        <dbReference type="EMBL" id="CRK42909.1"/>
    </source>
</evidence>
<keyword evidence="2 3" id="KW-0408">Iron</keyword>
<dbReference type="GO" id="GO:0005506">
    <property type="term" value="F:iron ion binding"/>
    <property type="evidence" value="ECO:0007669"/>
    <property type="project" value="InterPro"/>
</dbReference>
<organism evidence="4 5">
    <name type="scientific">Verticillium longisporum</name>
    <name type="common">Verticillium dahliae var. longisporum</name>
    <dbReference type="NCBI Taxonomy" id="100787"/>
    <lineage>
        <taxon>Eukaryota</taxon>
        <taxon>Fungi</taxon>
        <taxon>Dikarya</taxon>
        <taxon>Ascomycota</taxon>
        <taxon>Pezizomycotina</taxon>
        <taxon>Sordariomycetes</taxon>
        <taxon>Hypocreomycetidae</taxon>
        <taxon>Glomerellales</taxon>
        <taxon>Plectosphaerellaceae</taxon>
        <taxon>Verticillium</taxon>
    </lineage>
</organism>
<reference evidence="4 5" key="1">
    <citation type="submission" date="2015-05" db="EMBL/GenBank/DDBJ databases">
        <authorList>
            <person name="Wang D.B."/>
            <person name="Wang M."/>
        </authorList>
    </citation>
    <scope>NUCLEOTIDE SEQUENCE [LARGE SCALE GENOMIC DNA]</scope>
    <source>
        <strain evidence="4">VL1</strain>
    </source>
</reference>
<dbReference type="GO" id="GO:0004497">
    <property type="term" value="F:monooxygenase activity"/>
    <property type="evidence" value="ECO:0007669"/>
    <property type="project" value="UniProtKB-KW"/>
</dbReference>
<evidence type="ECO:0000256" key="1">
    <source>
        <dbReference type="ARBA" id="ARBA00022723"/>
    </source>
</evidence>
<dbReference type="PROSITE" id="PS00086">
    <property type="entry name" value="CYTOCHROME_P450"/>
    <property type="match status" value="1"/>
</dbReference>
<dbReference type="Proteomes" id="UP000044602">
    <property type="component" value="Unassembled WGS sequence"/>
</dbReference>
<evidence type="ECO:0000256" key="3">
    <source>
        <dbReference type="RuleBase" id="RU000461"/>
    </source>
</evidence>
<dbReference type="GO" id="GO:0020037">
    <property type="term" value="F:heme binding"/>
    <property type="evidence" value="ECO:0007669"/>
    <property type="project" value="InterPro"/>
</dbReference>
<evidence type="ECO:0000256" key="2">
    <source>
        <dbReference type="ARBA" id="ARBA00023004"/>
    </source>
</evidence>